<dbReference type="VEuPathDB" id="FungiDB:SeMB42_g07427"/>
<feature type="compositionally biased region" description="Basic and acidic residues" evidence="1">
    <location>
        <begin position="574"/>
        <end position="583"/>
    </location>
</feature>
<evidence type="ECO:0000313" key="2">
    <source>
        <dbReference type="EMBL" id="TPX33797.1"/>
    </source>
</evidence>
<evidence type="ECO:0000313" key="3">
    <source>
        <dbReference type="Proteomes" id="UP000317494"/>
    </source>
</evidence>
<sequence>MILWRSSLRISDLWLTIQATLSDWKQSFLDSQKNVNPRFRHLREPPSARLPSPNASSALPPLGVSNIDQPQLLSHGDIHPRVTNDLRLPEQRQNALLSSYRPAYAGPTVDCTPLLPRYYGGPWQDQMQQPSLSLTGMAQQQAMQWAGRSQPRPWRDESRHYVNYGYNTNVDGYNPYESSTMWNTGGDARPMVTSPRGPHRQAQHPIPNWQHSQHAQMSQEIPSEEGDYHPSIRLHQGILQPASRSYADELRMQIAEQQERKIREKQDRFAHATSNTTRSRQPPASTYAFGDQSLIAGTTSLGSPRMNQNGPARVDPAQKAQYLRELDDQVRLKKHKEFEEKGRQRQEDLKKEREIADYNPWGKGGAGAPYRTADGTIITSKARKLITEGVQLDQIPMPPSGPVMVGAPVGDRGVGFLDALRNLHSPVEDGPGRSNNATSANEHSHVRGLVNIDTLPSWQRDEYIKKHREKQSVQDGLRKQMEERAALKAQEEEKRRSDDEREAQRIEKEREILKQQYAKESEAARKKLEEDLLEKQKQIAEKAAAKRNAQQSAAPKQTLNQVDEPLTRVQAARKRAEEARKAVTSEGQNQPVQKRAPSPPIPALRSNYSPLISTLRPTQAVPSASLPANSPSTSPPLPTMQSSAHLPTVKNGSFNGRTVESQHDVPRQRANNAETQAVLQQLSCIQKDLEIERMKMQQELQQHAKSPPVARRRNTPVSQDSADLRSFTSTIIPATSSRLVENFGKRHPPVTTRDLAFSVPGRRRERESTSTSDLGAPSRSEERGTSNPRQLEALRQKESNVISNENTRSHGGGRLGLAGLFAKQDVKADDAVNNLDRLPSKSMMVPLDATDNFRPIDFEVCQSRMQTEKLRGDSERFAGALLDLKVLEEANATRLQRLREMEDRTCSSRDELSGFLNDNSTDKNVERISFGRRASASGGLGSAESLPPLPNPRTNDASMKNGHR</sequence>
<dbReference type="AlphaFoldDB" id="A0A507BYC6"/>
<dbReference type="PANTHER" id="PTHR21616">
    <property type="entry name" value="CENTROSOME SPINDLE POLE ASSOCIATED PROTEIN"/>
    <property type="match status" value="1"/>
</dbReference>
<feature type="region of interest" description="Disordered" evidence="1">
    <location>
        <begin position="699"/>
        <end position="724"/>
    </location>
</feature>
<feature type="region of interest" description="Disordered" evidence="1">
    <location>
        <begin position="740"/>
        <end position="792"/>
    </location>
</feature>
<dbReference type="GO" id="GO:0032467">
    <property type="term" value="P:positive regulation of cytokinesis"/>
    <property type="evidence" value="ECO:0007669"/>
    <property type="project" value="InterPro"/>
</dbReference>
<dbReference type="PANTHER" id="PTHR21616:SF2">
    <property type="entry name" value="CENTROSOME AND SPINDLE POLE-ASSOCIATED PROTEIN 1"/>
    <property type="match status" value="1"/>
</dbReference>
<reference evidence="2 3" key="1">
    <citation type="journal article" date="2019" name="Sci. Rep.">
        <title>Comparative genomics of chytrid fungi reveal insights into the obligate biotrophic and pathogenic lifestyle of Synchytrium endobioticum.</title>
        <authorList>
            <person name="van de Vossenberg B.T.L.H."/>
            <person name="Warris S."/>
            <person name="Nguyen H.D.T."/>
            <person name="van Gent-Pelzer M.P.E."/>
            <person name="Joly D.L."/>
            <person name="van de Geest H.C."/>
            <person name="Bonants P.J.M."/>
            <person name="Smith D.S."/>
            <person name="Levesque C.A."/>
            <person name="van der Lee T.A.J."/>
        </authorList>
    </citation>
    <scope>NUCLEOTIDE SEQUENCE [LARGE SCALE GENOMIC DNA]</scope>
    <source>
        <strain evidence="2 3">MB42</strain>
    </source>
</reference>
<feature type="compositionally biased region" description="Polar residues" evidence="1">
    <location>
        <begin position="606"/>
        <end position="632"/>
    </location>
</feature>
<organism evidence="2 3">
    <name type="scientific">Synchytrium endobioticum</name>
    <dbReference type="NCBI Taxonomy" id="286115"/>
    <lineage>
        <taxon>Eukaryota</taxon>
        <taxon>Fungi</taxon>
        <taxon>Fungi incertae sedis</taxon>
        <taxon>Chytridiomycota</taxon>
        <taxon>Chytridiomycota incertae sedis</taxon>
        <taxon>Chytridiomycetes</taxon>
        <taxon>Synchytriales</taxon>
        <taxon>Synchytriaceae</taxon>
        <taxon>Synchytrium</taxon>
    </lineage>
</organism>
<feature type="compositionally biased region" description="Low complexity" evidence="1">
    <location>
        <begin position="934"/>
        <end position="946"/>
    </location>
</feature>
<evidence type="ECO:0008006" key="4">
    <source>
        <dbReference type="Google" id="ProtNLM"/>
    </source>
</evidence>
<name>A0A507BYC6_9FUNG</name>
<dbReference type="STRING" id="286115.A0A507BYC6"/>
<accession>A0A507BYC6</accession>
<evidence type="ECO:0000256" key="1">
    <source>
        <dbReference type="SAM" id="MobiDB-lite"/>
    </source>
</evidence>
<feature type="region of interest" description="Disordered" evidence="1">
    <location>
        <begin position="926"/>
        <end position="964"/>
    </location>
</feature>
<protein>
    <recommendedName>
        <fullName evidence="4">CCDC66 domain-containing protein</fullName>
    </recommendedName>
</protein>
<feature type="region of interest" description="Disordered" evidence="1">
    <location>
        <begin position="424"/>
        <end position="446"/>
    </location>
</feature>
<keyword evidence="3" id="KW-1185">Reference proteome</keyword>
<feature type="region of interest" description="Disordered" evidence="1">
    <location>
        <begin position="262"/>
        <end position="287"/>
    </location>
</feature>
<feature type="compositionally biased region" description="Polar residues" evidence="1">
    <location>
        <begin position="715"/>
        <end position="724"/>
    </location>
</feature>
<feature type="region of interest" description="Disordered" evidence="1">
    <location>
        <begin position="483"/>
        <end position="503"/>
    </location>
</feature>
<dbReference type="Proteomes" id="UP000317494">
    <property type="component" value="Unassembled WGS sequence"/>
</dbReference>
<feature type="compositionally biased region" description="Polar residues" evidence="1">
    <location>
        <begin position="639"/>
        <end position="650"/>
    </location>
</feature>
<feature type="region of interest" description="Disordered" evidence="1">
    <location>
        <begin position="541"/>
        <end position="650"/>
    </location>
</feature>
<proteinExistence type="predicted"/>
<dbReference type="InterPro" id="IPR026708">
    <property type="entry name" value="CSPP1"/>
</dbReference>
<dbReference type="GO" id="GO:0005874">
    <property type="term" value="C:microtubule"/>
    <property type="evidence" value="ECO:0007669"/>
    <property type="project" value="InterPro"/>
</dbReference>
<comment type="caution">
    <text evidence="2">The sequence shown here is derived from an EMBL/GenBank/DDBJ whole genome shotgun (WGS) entry which is preliminary data.</text>
</comment>
<gene>
    <name evidence="2" type="ORF">SeMB42_g07427</name>
</gene>
<feature type="compositionally biased region" description="Polar residues" evidence="1">
    <location>
        <begin position="272"/>
        <end position="284"/>
    </location>
</feature>
<dbReference type="GO" id="GO:0000922">
    <property type="term" value="C:spindle pole"/>
    <property type="evidence" value="ECO:0007669"/>
    <property type="project" value="InterPro"/>
</dbReference>
<dbReference type="EMBL" id="QEAN01000523">
    <property type="protein sequence ID" value="TPX33797.1"/>
    <property type="molecule type" value="Genomic_DNA"/>
</dbReference>